<name>A0A840BU83_9RHOO</name>
<evidence type="ECO:0008006" key="4">
    <source>
        <dbReference type="Google" id="ProtNLM"/>
    </source>
</evidence>
<keyword evidence="3" id="KW-1185">Reference proteome</keyword>
<accession>A0A840BU83</accession>
<feature type="transmembrane region" description="Helical" evidence="1">
    <location>
        <begin position="41"/>
        <end position="59"/>
    </location>
</feature>
<proteinExistence type="predicted"/>
<sequence>MTIYRVLKAEKRPTIVVKKGFCWPALFVAPFWALYKKFWPLAAVTAGVAATLNFAVRYAIQNDAMLLGYLITGAHVAFLIFVAKNANLLLTSYLLSKGYEVTDNLEAESYDEALDLANGIRRGSKARAT</sequence>
<organism evidence="2 3">
    <name type="scientific">Niveibacterium umoris</name>
    <dbReference type="NCBI Taxonomy" id="1193620"/>
    <lineage>
        <taxon>Bacteria</taxon>
        <taxon>Pseudomonadati</taxon>
        <taxon>Pseudomonadota</taxon>
        <taxon>Betaproteobacteria</taxon>
        <taxon>Rhodocyclales</taxon>
        <taxon>Rhodocyclaceae</taxon>
        <taxon>Niveibacterium</taxon>
    </lineage>
</organism>
<reference evidence="2 3" key="1">
    <citation type="submission" date="2020-08" db="EMBL/GenBank/DDBJ databases">
        <title>Genomic Encyclopedia of Type Strains, Phase IV (KMG-IV): sequencing the most valuable type-strain genomes for metagenomic binning, comparative biology and taxonomic classification.</title>
        <authorList>
            <person name="Goeker M."/>
        </authorList>
    </citation>
    <scope>NUCLEOTIDE SEQUENCE [LARGE SCALE GENOMIC DNA]</scope>
    <source>
        <strain evidence="2 3">DSM 106739</strain>
    </source>
</reference>
<keyword evidence="1" id="KW-0472">Membrane</keyword>
<feature type="transmembrane region" description="Helical" evidence="1">
    <location>
        <begin position="66"/>
        <end position="83"/>
    </location>
</feature>
<feature type="transmembrane region" description="Helical" evidence="1">
    <location>
        <begin position="20"/>
        <end position="35"/>
    </location>
</feature>
<evidence type="ECO:0000313" key="3">
    <source>
        <dbReference type="Proteomes" id="UP000561045"/>
    </source>
</evidence>
<protein>
    <recommendedName>
        <fullName evidence="4">DUF2628 domain-containing protein</fullName>
    </recommendedName>
</protein>
<evidence type="ECO:0000313" key="2">
    <source>
        <dbReference type="EMBL" id="MBB4014949.1"/>
    </source>
</evidence>
<dbReference type="AlphaFoldDB" id="A0A840BU83"/>
<comment type="caution">
    <text evidence="2">The sequence shown here is derived from an EMBL/GenBank/DDBJ whole genome shotgun (WGS) entry which is preliminary data.</text>
</comment>
<dbReference type="Proteomes" id="UP000561045">
    <property type="component" value="Unassembled WGS sequence"/>
</dbReference>
<keyword evidence="1" id="KW-1133">Transmembrane helix</keyword>
<keyword evidence="1" id="KW-0812">Transmembrane</keyword>
<dbReference type="EMBL" id="JACIET010000007">
    <property type="protein sequence ID" value="MBB4014949.1"/>
    <property type="molecule type" value="Genomic_DNA"/>
</dbReference>
<dbReference type="RefSeq" id="WP_183638558.1">
    <property type="nucleotide sequence ID" value="NZ_BAABLE010000005.1"/>
</dbReference>
<evidence type="ECO:0000256" key="1">
    <source>
        <dbReference type="SAM" id="Phobius"/>
    </source>
</evidence>
<gene>
    <name evidence="2" type="ORF">GGR36_004317</name>
</gene>